<organism evidence="4 5">
    <name type="scientific">Candidatus Allocopromorpha excrementigallinarum</name>
    <dbReference type="NCBI Taxonomy" id="2840742"/>
    <lineage>
        <taxon>Bacteria</taxon>
        <taxon>Bacillati</taxon>
        <taxon>Bacillota</taxon>
        <taxon>Clostridia</taxon>
        <taxon>Eubacteriales</taxon>
        <taxon>Eubacteriaceae</taxon>
        <taxon>Eubacteriaceae incertae sedis</taxon>
        <taxon>Candidatus Allocopromorpha</taxon>
    </lineage>
</organism>
<evidence type="ECO:0000256" key="1">
    <source>
        <dbReference type="ARBA" id="ARBA00004948"/>
    </source>
</evidence>
<dbReference type="InterPro" id="IPR022998">
    <property type="entry name" value="ThiamineP_synth_TenI"/>
</dbReference>
<keyword evidence="2" id="KW-0784">Thiamine biosynthesis</keyword>
<protein>
    <submittedName>
        <fullName evidence="4">Thiamine phosphate synthase</fullName>
    </submittedName>
</protein>
<accession>A0A9D1I1W6</accession>
<sequence>MFKIICVTNRHICRGGFRERIEEIAEAGADAVILREKDMTEEDYRRLAREVMEVCGEKKTRCILHSFHKTAADLGCQALHMPLGALEALSEEQRSSFKILGASCHSREEAVRARDLGCTYITAGHIFNTDSKKGTPGRGLGFLRDICASVSIPVFAIGGISSGNVMQVREAGAAGACVMSGLMASSCPKEAVRRLRSSAEPPPAVF</sequence>
<dbReference type="GO" id="GO:0005737">
    <property type="term" value="C:cytoplasm"/>
    <property type="evidence" value="ECO:0007669"/>
    <property type="project" value="TreeGrafter"/>
</dbReference>
<gene>
    <name evidence="4" type="ORF">IAC50_09225</name>
</gene>
<dbReference type="Gene3D" id="3.20.20.70">
    <property type="entry name" value="Aldolase class I"/>
    <property type="match status" value="1"/>
</dbReference>
<dbReference type="GO" id="GO:0009228">
    <property type="term" value="P:thiamine biosynthetic process"/>
    <property type="evidence" value="ECO:0007669"/>
    <property type="project" value="UniProtKB-KW"/>
</dbReference>
<dbReference type="CDD" id="cd00564">
    <property type="entry name" value="TMP_TenI"/>
    <property type="match status" value="1"/>
</dbReference>
<evidence type="ECO:0000313" key="4">
    <source>
        <dbReference type="EMBL" id="HIU26659.1"/>
    </source>
</evidence>
<comment type="caution">
    <text evidence="4">The sequence shown here is derived from an EMBL/GenBank/DDBJ whole genome shotgun (WGS) entry which is preliminary data.</text>
</comment>
<dbReference type="EMBL" id="DVMP01000162">
    <property type="protein sequence ID" value="HIU26659.1"/>
    <property type="molecule type" value="Genomic_DNA"/>
</dbReference>
<dbReference type="PANTHER" id="PTHR20857:SF15">
    <property type="entry name" value="THIAMINE-PHOSPHATE SYNTHASE"/>
    <property type="match status" value="1"/>
</dbReference>
<dbReference type="InterPro" id="IPR036206">
    <property type="entry name" value="ThiamineP_synth_sf"/>
</dbReference>
<dbReference type="Proteomes" id="UP000824090">
    <property type="component" value="Unassembled WGS sequence"/>
</dbReference>
<evidence type="ECO:0000259" key="3">
    <source>
        <dbReference type="Pfam" id="PF02581"/>
    </source>
</evidence>
<comment type="pathway">
    <text evidence="1">Cofactor biosynthesis; thiamine diphosphate biosynthesis.</text>
</comment>
<feature type="domain" description="Thiamine phosphate synthase/TenI" evidence="3">
    <location>
        <begin position="5"/>
        <end position="182"/>
    </location>
</feature>
<dbReference type="AlphaFoldDB" id="A0A9D1I1W6"/>
<name>A0A9D1I1W6_9FIRM</name>
<evidence type="ECO:0000256" key="2">
    <source>
        <dbReference type="ARBA" id="ARBA00022977"/>
    </source>
</evidence>
<dbReference type="PANTHER" id="PTHR20857">
    <property type="entry name" value="THIAMINE-PHOSPHATE PYROPHOSPHORYLASE"/>
    <property type="match status" value="1"/>
</dbReference>
<dbReference type="SUPFAM" id="SSF51391">
    <property type="entry name" value="Thiamin phosphate synthase"/>
    <property type="match status" value="1"/>
</dbReference>
<dbReference type="InterPro" id="IPR013785">
    <property type="entry name" value="Aldolase_TIM"/>
</dbReference>
<reference evidence="4" key="2">
    <citation type="journal article" date="2021" name="PeerJ">
        <title>Extensive microbial diversity within the chicken gut microbiome revealed by metagenomics and culture.</title>
        <authorList>
            <person name="Gilroy R."/>
            <person name="Ravi A."/>
            <person name="Getino M."/>
            <person name="Pursley I."/>
            <person name="Horton D.L."/>
            <person name="Alikhan N.F."/>
            <person name="Baker D."/>
            <person name="Gharbi K."/>
            <person name="Hall N."/>
            <person name="Watson M."/>
            <person name="Adriaenssens E.M."/>
            <person name="Foster-Nyarko E."/>
            <person name="Jarju S."/>
            <person name="Secka A."/>
            <person name="Antonio M."/>
            <person name="Oren A."/>
            <person name="Chaudhuri R.R."/>
            <person name="La Ragione R."/>
            <person name="Hildebrand F."/>
            <person name="Pallen M.J."/>
        </authorList>
    </citation>
    <scope>NUCLEOTIDE SEQUENCE</scope>
    <source>
        <strain evidence="4">ChiHcec3-6078</strain>
    </source>
</reference>
<evidence type="ECO:0000313" key="5">
    <source>
        <dbReference type="Proteomes" id="UP000824090"/>
    </source>
</evidence>
<dbReference type="GO" id="GO:0004789">
    <property type="term" value="F:thiamine-phosphate diphosphorylase activity"/>
    <property type="evidence" value="ECO:0007669"/>
    <property type="project" value="TreeGrafter"/>
</dbReference>
<dbReference type="Pfam" id="PF02581">
    <property type="entry name" value="TMP-TENI"/>
    <property type="match status" value="1"/>
</dbReference>
<proteinExistence type="predicted"/>
<reference evidence="4" key="1">
    <citation type="submission" date="2020-10" db="EMBL/GenBank/DDBJ databases">
        <authorList>
            <person name="Gilroy R."/>
        </authorList>
    </citation>
    <scope>NUCLEOTIDE SEQUENCE</scope>
    <source>
        <strain evidence="4">ChiHcec3-6078</strain>
    </source>
</reference>